<keyword evidence="3" id="KW-1185">Reference proteome</keyword>
<feature type="compositionally biased region" description="Basic and acidic residues" evidence="1">
    <location>
        <begin position="8"/>
        <end position="26"/>
    </location>
</feature>
<organism evidence="2 3">
    <name type="scientific">Apiospora saccharicola</name>
    <dbReference type="NCBI Taxonomy" id="335842"/>
    <lineage>
        <taxon>Eukaryota</taxon>
        <taxon>Fungi</taxon>
        <taxon>Dikarya</taxon>
        <taxon>Ascomycota</taxon>
        <taxon>Pezizomycotina</taxon>
        <taxon>Sordariomycetes</taxon>
        <taxon>Xylariomycetidae</taxon>
        <taxon>Amphisphaeriales</taxon>
        <taxon>Apiosporaceae</taxon>
        <taxon>Apiospora</taxon>
    </lineage>
</organism>
<accession>A0ABR1V205</accession>
<feature type="region of interest" description="Disordered" evidence="1">
    <location>
        <begin position="1"/>
        <end position="78"/>
    </location>
</feature>
<comment type="caution">
    <text evidence="2">The sequence shown here is derived from an EMBL/GenBank/DDBJ whole genome shotgun (WGS) entry which is preliminary data.</text>
</comment>
<feature type="compositionally biased region" description="Polar residues" evidence="1">
    <location>
        <begin position="66"/>
        <end position="75"/>
    </location>
</feature>
<evidence type="ECO:0000313" key="3">
    <source>
        <dbReference type="Proteomes" id="UP001446871"/>
    </source>
</evidence>
<reference evidence="2 3" key="1">
    <citation type="submission" date="2023-01" db="EMBL/GenBank/DDBJ databases">
        <title>Analysis of 21 Apiospora genomes using comparative genomics revels a genus with tremendous synthesis potential of carbohydrate active enzymes and secondary metabolites.</title>
        <authorList>
            <person name="Sorensen T."/>
        </authorList>
    </citation>
    <scope>NUCLEOTIDE SEQUENCE [LARGE SCALE GENOMIC DNA]</scope>
    <source>
        <strain evidence="2 3">CBS 83171</strain>
    </source>
</reference>
<gene>
    <name evidence="2" type="ORF">PG996_008978</name>
</gene>
<sequence>MSQPEEDVSAKDNSDLDDSQHQDTQHQDTQSLGSQGQASPAKNESWDWSGQSPVNPDLDAPGWSNDDLNMNSKSAGSIDDHDLAAKANDSASTIPLTFHTDDDDDDLAGKAKVFDPFASTDPFPSDNPFNSSNDNSNANAVQGWDDDSGAGVASTDSPAVHALADNGLVDDEFRATGIQKR</sequence>
<protein>
    <submittedName>
        <fullName evidence="2">Uncharacterized protein</fullName>
    </submittedName>
</protein>
<feature type="compositionally biased region" description="Polar residues" evidence="1">
    <location>
        <begin position="33"/>
        <end position="54"/>
    </location>
</feature>
<feature type="region of interest" description="Disordered" evidence="1">
    <location>
        <begin position="113"/>
        <end position="158"/>
    </location>
</feature>
<evidence type="ECO:0000256" key="1">
    <source>
        <dbReference type="SAM" id="MobiDB-lite"/>
    </source>
</evidence>
<dbReference type="Proteomes" id="UP001446871">
    <property type="component" value="Unassembled WGS sequence"/>
</dbReference>
<dbReference type="EMBL" id="JAQQWM010000005">
    <property type="protein sequence ID" value="KAK8064326.1"/>
    <property type="molecule type" value="Genomic_DNA"/>
</dbReference>
<evidence type="ECO:0000313" key="2">
    <source>
        <dbReference type="EMBL" id="KAK8064326.1"/>
    </source>
</evidence>
<proteinExistence type="predicted"/>
<name>A0ABR1V205_9PEZI</name>
<feature type="compositionally biased region" description="Low complexity" evidence="1">
    <location>
        <begin position="121"/>
        <end position="140"/>
    </location>
</feature>